<feature type="region of interest" description="Disordered" evidence="1">
    <location>
        <begin position="106"/>
        <end position="155"/>
    </location>
</feature>
<evidence type="ECO:0008006" key="3">
    <source>
        <dbReference type="Google" id="ProtNLM"/>
    </source>
</evidence>
<name>A0AB39MGG5_9ACTN</name>
<gene>
    <name evidence="2" type="ORF">AB5J58_34370</name>
</gene>
<organism evidence="2">
    <name type="scientific">Streptomyces sp. R08</name>
    <dbReference type="NCBI Taxonomy" id="3238624"/>
    <lineage>
        <taxon>Bacteria</taxon>
        <taxon>Bacillati</taxon>
        <taxon>Actinomycetota</taxon>
        <taxon>Actinomycetes</taxon>
        <taxon>Kitasatosporales</taxon>
        <taxon>Streptomycetaceae</taxon>
        <taxon>Streptomyces</taxon>
    </lineage>
</organism>
<proteinExistence type="predicted"/>
<reference evidence="2" key="1">
    <citation type="submission" date="2024-07" db="EMBL/GenBank/DDBJ databases">
        <authorList>
            <person name="Yu S.T."/>
        </authorList>
    </citation>
    <scope>NUCLEOTIDE SEQUENCE</scope>
    <source>
        <strain evidence="2">R08</strain>
    </source>
</reference>
<dbReference type="RefSeq" id="WP_369190331.1">
    <property type="nucleotide sequence ID" value="NZ_CP163431.1"/>
</dbReference>
<protein>
    <recommendedName>
        <fullName evidence="3">SPOR domain-containing protein</fullName>
    </recommendedName>
</protein>
<evidence type="ECO:0000256" key="1">
    <source>
        <dbReference type="SAM" id="MobiDB-lite"/>
    </source>
</evidence>
<sequence length="210" mass="22072">MTDPAQSPRPADVEPSPDPRPRTADVFVEESAPPGQEAPLVEEFGALGFTVRARALPARRPIEQLAWAVLVVLPLQAFLSALGGKAGEDAHHGLSNAVRKILRRASEAEPSTGPSAEPTGESEAEPTPESGAQPPATPNDSPLADAPTTSPTVVLQDPATGIQIILGPHLDDTAYRALRALDLTGITQGPVRYDSAEARWLSDVDEATSR</sequence>
<evidence type="ECO:0000313" key="2">
    <source>
        <dbReference type="EMBL" id="XDQ04925.1"/>
    </source>
</evidence>
<accession>A0AB39MGG5</accession>
<dbReference type="EMBL" id="CP163431">
    <property type="protein sequence ID" value="XDQ04925.1"/>
    <property type="molecule type" value="Genomic_DNA"/>
</dbReference>
<feature type="region of interest" description="Disordered" evidence="1">
    <location>
        <begin position="1"/>
        <end position="25"/>
    </location>
</feature>
<dbReference type="AlphaFoldDB" id="A0AB39MGG5"/>